<organism evidence="9 10">
    <name type="scientific">Oryza rufipogon</name>
    <name type="common">Brownbeard rice</name>
    <name type="synonym">Asian wild rice</name>
    <dbReference type="NCBI Taxonomy" id="4529"/>
    <lineage>
        <taxon>Eukaryota</taxon>
        <taxon>Viridiplantae</taxon>
        <taxon>Streptophyta</taxon>
        <taxon>Embryophyta</taxon>
        <taxon>Tracheophyta</taxon>
        <taxon>Spermatophyta</taxon>
        <taxon>Magnoliopsida</taxon>
        <taxon>Liliopsida</taxon>
        <taxon>Poales</taxon>
        <taxon>Poaceae</taxon>
        <taxon>BOP clade</taxon>
        <taxon>Oryzoideae</taxon>
        <taxon>Oryzeae</taxon>
        <taxon>Oryzinae</taxon>
        <taxon>Oryza</taxon>
    </lineage>
</organism>
<evidence type="ECO:0000313" key="9">
    <source>
        <dbReference type="EnsemblPlants" id="ORUFI05G14690.1"/>
    </source>
</evidence>
<feature type="transmembrane region" description="Helical" evidence="7">
    <location>
        <begin position="40"/>
        <end position="59"/>
    </location>
</feature>
<dbReference type="AlphaFoldDB" id="A0A0E0PLF9"/>
<feature type="transmembrane region" description="Helical" evidence="7">
    <location>
        <begin position="308"/>
        <end position="332"/>
    </location>
</feature>
<feature type="transmembrane region" description="Helical" evidence="7">
    <location>
        <begin position="373"/>
        <end position="393"/>
    </location>
</feature>
<proteinExistence type="predicted"/>
<keyword evidence="6 7" id="KW-0472">Membrane</keyword>
<evidence type="ECO:0000256" key="2">
    <source>
        <dbReference type="ARBA" id="ARBA00022448"/>
    </source>
</evidence>
<evidence type="ECO:0000256" key="7">
    <source>
        <dbReference type="SAM" id="Phobius"/>
    </source>
</evidence>
<keyword evidence="4" id="KW-0029">Amino-acid transport</keyword>
<dbReference type="GO" id="GO:0006865">
    <property type="term" value="P:amino acid transport"/>
    <property type="evidence" value="ECO:0007669"/>
    <property type="project" value="UniProtKB-KW"/>
</dbReference>
<keyword evidence="2" id="KW-0813">Transport</keyword>
<accession>A0A0E0PLF9</accession>
<dbReference type="PANTHER" id="PTHR48017">
    <property type="entry name" value="OS05G0424000 PROTEIN-RELATED"/>
    <property type="match status" value="1"/>
</dbReference>
<dbReference type="STRING" id="4529.A0A0E0PLF9"/>
<keyword evidence="3 7" id="KW-0812">Transmembrane</keyword>
<evidence type="ECO:0000256" key="6">
    <source>
        <dbReference type="ARBA" id="ARBA00023136"/>
    </source>
</evidence>
<sequence>MEQQLLLPTDMEQQLFPTDGVSFCITGASFRRSCLNFSNGGWLSLALFAMVGAICFYTGNLIDRCMCADRCVRSYPDIGYLAFGAYGWTTIGLVMYVELYLVAISFLILEGDNLDKLLPSTVVEILGYQVHGKQLFVLATAAVILPMTWLKNLSMLTYVSVVGLISGADGVWAGVPDKGFHMAGNNLLNLSGLPTALTLYFVCFAGHGVFPTVYSSMKSKKDFPKVLLISSVLCSLNYAVTVVLRYLIYGEDVQSQVTQNLPTGKLYTRFAILTTLITPLANYTLVIQPVTTAIEEKLSATTDVENNWLTRVLTSIAVVISTVVLACTVPFFGYLMLFIGSSLNVTVAVLVPCLSYLKIYMSRGGVGCFERTMIVGILVIGVCVNVVGTYTSLHQIIGTF</sequence>
<feature type="transmembrane region" description="Helical" evidence="7">
    <location>
        <begin position="80"/>
        <end position="108"/>
    </location>
</feature>
<dbReference type="Gramene" id="ORUFI05G14690.1">
    <property type="protein sequence ID" value="ORUFI05G14690.1"/>
    <property type="gene ID" value="ORUFI05G14690"/>
</dbReference>
<feature type="transmembrane region" description="Helical" evidence="7">
    <location>
        <begin position="268"/>
        <end position="287"/>
    </location>
</feature>
<dbReference type="InterPro" id="IPR013057">
    <property type="entry name" value="AA_transpt_TM"/>
</dbReference>
<evidence type="ECO:0000259" key="8">
    <source>
        <dbReference type="Pfam" id="PF01490"/>
    </source>
</evidence>
<evidence type="ECO:0000256" key="5">
    <source>
        <dbReference type="ARBA" id="ARBA00022989"/>
    </source>
</evidence>
<keyword evidence="10" id="KW-1185">Reference proteome</keyword>
<evidence type="ECO:0000256" key="3">
    <source>
        <dbReference type="ARBA" id="ARBA00022692"/>
    </source>
</evidence>
<dbReference type="GO" id="GO:0005886">
    <property type="term" value="C:plasma membrane"/>
    <property type="evidence" value="ECO:0007669"/>
    <property type="project" value="UniProtKB-SubCell"/>
</dbReference>
<dbReference type="Pfam" id="PF01490">
    <property type="entry name" value="Aa_trans"/>
    <property type="match status" value="1"/>
</dbReference>
<comment type="subcellular location">
    <subcellularLocation>
        <location evidence="1">Cell membrane</location>
        <topology evidence="1">Multi-pass membrane protein</topology>
    </subcellularLocation>
</comment>
<evidence type="ECO:0000256" key="1">
    <source>
        <dbReference type="ARBA" id="ARBA00004651"/>
    </source>
</evidence>
<dbReference type="HOGENOM" id="CLU_009646_1_1_1"/>
<feature type="transmembrane region" description="Helical" evidence="7">
    <location>
        <begin position="128"/>
        <end position="149"/>
    </location>
</feature>
<feature type="transmembrane region" description="Helical" evidence="7">
    <location>
        <begin position="156"/>
        <end position="175"/>
    </location>
</feature>
<evidence type="ECO:0000313" key="10">
    <source>
        <dbReference type="Proteomes" id="UP000008022"/>
    </source>
</evidence>
<feature type="transmembrane region" description="Helical" evidence="7">
    <location>
        <begin position="195"/>
        <end position="214"/>
    </location>
</feature>
<keyword evidence="5 7" id="KW-1133">Transmembrane helix</keyword>
<name>A0A0E0PLF9_ORYRU</name>
<evidence type="ECO:0000256" key="4">
    <source>
        <dbReference type="ARBA" id="ARBA00022970"/>
    </source>
</evidence>
<reference evidence="9" key="2">
    <citation type="submission" date="2015-06" db="UniProtKB">
        <authorList>
            <consortium name="EnsemblPlants"/>
        </authorList>
    </citation>
    <scope>IDENTIFICATION</scope>
</reference>
<feature type="transmembrane region" description="Helical" evidence="7">
    <location>
        <begin position="338"/>
        <end position="361"/>
    </location>
</feature>
<reference evidence="10" key="1">
    <citation type="submission" date="2013-06" db="EMBL/GenBank/DDBJ databases">
        <authorList>
            <person name="Zhao Q."/>
        </authorList>
    </citation>
    <scope>NUCLEOTIDE SEQUENCE</scope>
    <source>
        <strain evidence="10">cv. W1943</strain>
    </source>
</reference>
<protein>
    <recommendedName>
        <fullName evidence="8">Amino acid transporter transmembrane domain-containing protein</fullName>
    </recommendedName>
</protein>
<feature type="transmembrane region" description="Helical" evidence="7">
    <location>
        <begin position="226"/>
        <end position="248"/>
    </location>
</feature>
<dbReference type="eggNOG" id="KOG1303">
    <property type="taxonomic scope" value="Eukaryota"/>
</dbReference>
<feature type="domain" description="Amino acid transporter transmembrane" evidence="8">
    <location>
        <begin position="37"/>
        <end position="392"/>
    </location>
</feature>
<dbReference type="OMA" id="KNAFTCA"/>
<dbReference type="Proteomes" id="UP000008022">
    <property type="component" value="Unassembled WGS sequence"/>
</dbReference>
<dbReference type="EnsemblPlants" id="ORUFI05G14690.1">
    <property type="protein sequence ID" value="ORUFI05G14690.1"/>
    <property type="gene ID" value="ORUFI05G14690"/>
</dbReference>